<evidence type="ECO:0000313" key="3">
    <source>
        <dbReference type="EMBL" id="TMM59575.1"/>
    </source>
</evidence>
<comment type="similarity">
    <text evidence="1">Belongs to the cycloisomerase 2 family.</text>
</comment>
<evidence type="ECO:0000256" key="2">
    <source>
        <dbReference type="ARBA" id="ARBA00022526"/>
    </source>
</evidence>
<proteinExistence type="inferred from homology"/>
<dbReference type="Gene3D" id="2.130.10.10">
    <property type="entry name" value="YVTN repeat-like/Quinoprotein amine dehydrogenase"/>
    <property type="match status" value="1"/>
</dbReference>
<dbReference type="EMBL" id="VATY01000001">
    <property type="protein sequence ID" value="TMM59575.1"/>
    <property type="molecule type" value="Genomic_DNA"/>
</dbReference>
<dbReference type="OrthoDB" id="9790815at2"/>
<protein>
    <submittedName>
        <fullName evidence="3">Lactonase family protein</fullName>
    </submittedName>
</protein>
<keyword evidence="4" id="KW-1185">Reference proteome</keyword>
<evidence type="ECO:0000313" key="4">
    <source>
        <dbReference type="Proteomes" id="UP000310314"/>
    </source>
</evidence>
<dbReference type="InterPro" id="IPR019405">
    <property type="entry name" value="Lactonase_7-beta_prop"/>
</dbReference>
<organism evidence="3 4">
    <name type="scientific">Maribacter algarum</name>
    <name type="common">ex Zhang et al. 2020</name>
    <dbReference type="NCBI Taxonomy" id="2578118"/>
    <lineage>
        <taxon>Bacteria</taxon>
        <taxon>Pseudomonadati</taxon>
        <taxon>Bacteroidota</taxon>
        <taxon>Flavobacteriia</taxon>
        <taxon>Flavobacteriales</taxon>
        <taxon>Flavobacteriaceae</taxon>
        <taxon>Maribacter</taxon>
    </lineage>
</organism>
<dbReference type="AlphaFoldDB" id="A0A5S3PX49"/>
<dbReference type="PANTHER" id="PTHR30344:SF1">
    <property type="entry name" value="6-PHOSPHOGLUCONOLACTONASE"/>
    <property type="match status" value="1"/>
</dbReference>
<evidence type="ECO:0000256" key="1">
    <source>
        <dbReference type="ARBA" id="ARBA00005564"/>
    </source>
</evidence>
<name>A0A5S3PX49_9FLAO</name>
<dbReference type="Pfam" id="PF10282">
    <property type="entry name" value="Lactonase"/>
    <property type="match status" value="1"/>
</dbReference>
<sequence>MKSIILIVLAMSVIQCSEQKENKLATLFVGTYTDAESEGIYKMQFDSETGKLSASTLAAEITSPSYLAISKEKDFLYAVQEVNDFENGSGAVTGYTLKNDSLTKIQTVSSKGAHPCHLSLSPSEDKLAVANYSGGNASVYNRAADGKLSGPTAIMNHKQIDSTKTPHAHMVKWVNENIYIADLGLDAVLEYKDEDNALTEPSAKLQLPVGAGPRHFTTTENGRFMYVINELNSTITVFAKKDSGEYGGRQKLSTLAPDFEGESFCADIHISPDRRFLYGSNRGENTIVIFAIDKYTGDLALVGRESVHGDWPRNFTIDPTGKFLLVANQKSDNITVFKRDTEKGTLTFLNEEKLSKPVCLVFL</sequence>
<dbReference type="InterPro" id="IPR015943">
    <property type="entry name" value="WD40/YVTN_repeat-like_dom_sf"/>
</dbReference>
<dbReference type="Proteomes" id="UP000310314">
    <property type="component" value="Unassembled WGS sequence"/>
</dbReference>
<keyword evidence="2" id="KW-0119">Carbohydrate metabolism</keyword>
<gene>
    <name evidence="3" type="ORF">FEE95_05025</name>
</gene>
<dbReference type="PANTHER" id="PTHR30344">
    <property type="entry name" value="6-PHOSPHOGLUCONOLACTONASE-RELATED"/>
    <property type="match status" value="1"/>
</dbReference>
<keyword evidence="2" id="KW-0313">Glucose metabolism</keyword>
<accession>A0A5S3PX49</accession>
<reference evidence="3 4" key="1">
    <citation type="submission" date="2019-05" db="EMBL/GenBank/DDBJ databases">
        <authorList>
            <person name="Zhang J.-Y."/>
            <person name="Feg X."/>
            <person name="Du Z.-J."/>
        </authorList>
    </citation>
    <scope>NUCLEOTIDE SEQUENCE [LARGE SCALE GENOMIC DNA]</scope>
    <source>
        <strain evidence="3 4">RZ26</strain>
    </source>
</reference>
<dbReference type="GO" id="GO:0017057">
    <property type="term" value="F:6-phosphogluconolactonase activity"/>
    <property type="evidence" value="ECO:0007669"/>
    <property type="project" value="TreeGrafter"/>
</dbReference>
<dbReference type="SUPFAM" id="SSF51004">
    <property type="entry name" value="C-terminal (heme d1) domain of cytochrome cd1-nitrite reductase"/>
    <property type="match status" value="1"/>
</dbReference>
<dbReference type="InterPro" id="IPR011048">
    <property type="entry name" value="Haem_d1_sf"/>
</dbReference>
<dbReference type="GO" id="GO:0006006">
    <property type="term" value="P:glucose metabolic process"/>
    <property type="evidence" value="ECO:0007669"/>
    <property type="project" value="UniProtKB-KW"/>
</dbReference>
<dbReference type="GO" id="GO:0005829">
    <property type="term" value="C:cytosol"/>
    <property type="evidence" value="ECO:0007669"/>
    <property type="project" value="TreeGrafter"/>
</dbReference>
<comment type="caution">
    <text evidence="3">The sequence shown here is derived from an EMBL/GenBank/DDBJ whole genome shotgun (WGS) entry which is preliminary data.</text>
</comment>
<dbReference type="InterPro" id="IPR050282">
    <property type="entry name" value="Cycloisomerase_2"/>
</dbReference>